<dbReference type="Proteomes" id="UP000037751">
    <property type="component" value="Unassembled WGS sequence"/>
</dbReference>
<evidence type="ECO:0000256" key="1">
    <source>
        <dbReference type="SAM" id="MobiDB-lite"/>
    </source>
</evidence>
<accession>A0A0M8MWK4</accession>
<dbReference type="EMBL" id="LGAV01000002">
    <property type="protein sequence ID" value="KOS15754.1"/>
    <property type="molecule type" value="Genomic_DNA"/>
</dbReference>
<dbReference type="InterPro" id="IPR009548">
    <property type="entry name" value="Prkrip1"/>
</dbReference>
<dbReference type="GO" id="GO:0003725">
    <property type="term" value="F:double-stranded RNA binding"/>
    <property type="evidence" value="ECO:0007669"/>
    <property type="project" value="InterPro"/>
</dbReference>
<dbReference type="RefSeq" id="XP_017993386.1">
    <property type="nucleotide sequence ID" value="XM_018137002.1"/>
</dbReference>
<keyword evidence="3" id="KW-1185">Reference proteome</keyword>
<dbReference type="GO" id="GO:0019901">
    <property type="term" value="F:protein kinase binding"/>
    <property type="evidence" value="ECO:0007669"/>
    <property type="project" value="TreeGrafter"/>
</dbReference>
<name>A0A0M8MWK4_9BASI</name>
<feature type="compositionally biased region" description="Basic and acidic residues" evidence="1">
    <location>
        <begin position="90"/>
        <end position="115"/>
    </location>
</feature>
<feature type="compositionally biased region" description="Basic residues" evidence="1">
    <location>
        <begin position="116"/>
        <end position="128"/>
    </location>
</feature>
<dbReference type="PANTHER" id="PTHR13507:SF0">
    <property type="entry name" value="PRKR-INTERACTING PROTEIN 1"/>
    <property type="match status" value="1"/>
</dbReference>
<comment type="caution">
    <text evidence="2">The sequence shown here is derived from an EMBL/GenBank/DDBJ whole genome shotgun (WGS) entry which is preliminary data.</text>
</comment>
<gene>
    <name evidence="2" type="ORF">Malapachy_2513</name>
</gene>
<sequence length="176" mass="19965">MEDEVQRATHKRRTLTPAEKQAQALEEMFKNPKRAMRLPSPPRSAYKVREPPEMVDHVQGSSAGVGSGEFHVYKMTRRLESDRIQAMQDEADRKAAQADFDAKRNAQAELDEAKTSKNRARRAKKKMAQQRARESKAQDLELTPSVLTGDTISKKRKVSEPNETTRDHPAPRNDGD</sequence>
<proteinExistence type="predicted"/>
<dbReference type="Pfam" id="PF06658">
    <property type="entry name" value="DUF1168"/>
    <property type="match status" value="1"/>
</dbReference>
<organism evidence="2 3">
    <name type="scientific">Malassezia pachydermatis</name>
    <dbReference type="NCBI Taxonomy" id="77020"/>
    <lineage>
        <taxon>Eukaryota</taxon>
        <taxon>Fungi</taxon>
        <taxon>Dikarya</taxon>
        <taxon>Basidiomycota</taxon>
        <taxon>Ustilaginomycotina</taxon>
        <taxon>Malasseziomycetes</taxon>
        <taxon>Malasseziales</taxon>
        <taxon>Malasseziaceae</taxon>
        <taxon>Malassezia</taxon>
    </lineage>
</organism>
<dbReference type="PANTHER" id="PTHR13507">
    <property type="entry name" value="PRKR-INTERACTING PROTEIN 1"/>
    <property type="match status" value="1"/>
</dbReference>
<evidence type="ECO:0000313" key="3">
    <source>
        <dbReference type="Proteomes" id="UP000037751"/>
    </source>
</evidence>
<dbReference type="OrthoDB" id="10067079at2759"/>
<feature type="region of interest" description="Disordered" evidence="1">
    <location>
        <begin position="84"/>
        <end position="176"/>
    </location>
</feature>
<dbReference type="STRING" id="77020.A0A0M8MWK4"/>
<dbReference type="GeneID" id="28728877"/>
<dbReference type="AlphaFoldDB" id="A0A0M8MWK4"/>
<reference evidence="2 3" key="1">
    <citation type="submission" date="2015-07" db="EMBL/GenBank/DDBJ databases">
        <title>Draft Genome Sequence of Malassezia furfur CBS1878 and Malassezia pachydermatis CBS1879.</title>
        <authorList>
            <person name="Triana S."/>
            <person name="Ohm R."/>
            <person name="Gonzalez A."/>
            <person name="DeCock H."/>
            <person name="Restrepo S."/>
            <person name="Celis A."/>
        </authorList>
    </citation>
    <scope>NUCLEOTIDE SEQUENCE [LARGE SCALE GENOMIC DNA]</scope>
    <source>
        <strain evidence="2 3">CBS 1879</strain>
    </source>
</reference>
<evidence type="ECO:0008006" key="4">
    <source>
        <dbReference type="Google" id="ProtNLM"/>
    </source>
</evidence>
<dbReference type="GO" id="GO:0005730">
    <property type="term" value="C:nucleolus"/>
    <property type="evidence" value="ECO:0007669"/>
    <property type="project" value="TreeGrafter"/>
</dbReference>
<evidence type="ECO:0000313" key="2">
    <source>
        <dbReference type="EMBL" id="KOS15754.1"/>
    </source>
</evidence>
<protein>
    <recommendedName>
        <fullName evidence="4">DUF1168-domain-containing protein</fullName>
    </recommendedName>
</protein>
<dbReference type="VEuPathDB" id="FungiDB:Malapachy_2513"/>
<feature type="compositionally biased region" description="Basic and acidic residues" evidence="1">
    <location>
        <begin position="158"/>
        <end position="176"/>
    </location>
</feature>
<dbReference type="GO" id="GO:0004860">
    <property type="term" value="F:protein kinase inhibitor activity"/>
    <property type="evidence" value="ECO:0007669"/>
    <property type="project" value="TreeGrafter"/>
</dbReference>